<dbReference type="PANTHER" id="PTHR30024">
    <property type="entry name" value="ALIPHATIC SULFONATES-BINDING PROTEIN-RELATED"/>
    <property type="match status" value="1"/>
</dbReference>
<comment type="caution">
    <text evidence="2">The sequence shown here is derived from an EMBL/GenBank/DDBJ whole genome shotgun (WGS) entry which is preliminary data.</text>
</comment>
<protein>
    <submittedName>
        <fullName evidence="2">ABC transporter substrate-binding protein</fullName>
    </submittedName>
</protein>
<evidence type="ECO:0000313" key="3">
    <source>
        <dbReference type="Proteomes" id="UP001589810"/>
    </source>
</evidence>
<dbReference type="InterPro" id="IPR015168">
    <property type="entry name" value="SsuA/THI5"/>
</dbReference>
<evidence type="ECO:0000313" key="2">
    <source>
        <dbReference type="EMBL" id="MFC0543332.1"/>
    </source>
</evidence>
<accession>A0ABV6MT36</accession>
<reference evidence="2 3" key="1">
    <citation type="submission" date="2024-09" db="EMBL/GenBank/DDBJ databases">
        <authorList>
            <person name="Sun Q."/>
            <person name="Mori K."/>
        </authorList>
    </citation>
    <scope>NUCLEOTIDE SEQUENCE [LARGE SCALE GENOMIC DNA]</scope>
    <source>
        <strain evidence="2 3">TBRC 1432</strain>
    </source>
</reference>
<gene>
    <name evidence="2" type="ORF">ACFFH7_17650</name>
</gene>
<dbReference type="EMBL" id="JBHLUD010000004">
    <property type="protein sequence ID" value="MFC0543332.1"/>
    <property type="molecule type" value="Genomic_DNA"/>
</dbReference>
<name>A0ABV6MT36_9PSEU</name>
<keyword evidence="3" id="KW-1185">Reference proteome</keyword>
<dbReference type="SUPFAM" id="SSF53850">
    <property type="entry name" value="Periplasmic binding protein-like II"/>
    <property type="match status" value="1"/>
</dbReference>
<sequence length="285" mass="31148">MHTIDLAYVGRGMHEELVAYIADQEGFYEAENVHVSLRDGCAWPEERLRRGATIGLGRALLSRLTNGIPWVALTVNTHSPLFWFLARPGLESLPDLAGQRLAVHPAHTAPGCFARIVLRQAGLDPDRDVDCVVRAPGDYGLDLRHLADGTIDAAYVGSTMNPEAMPGWNVLAWVGDHFKIPTVGVAVDPTHLSPDDPAVQAVVRAQRRALDVLHNDPDTTVKHLETFLGRHTTEEIRAYYDKFVAPHYTTDGQVDHGIAEQAIIAVAAELGVPATVSAADFYRTK</sequence>
<evidence type="ECO:0000259" key="1">
    <source>
        <dbReference type="Pfam" id="PF09084"/>
    </source>
</evidence>
<dbReference type="Gene3D" id="3.40.190.10">
    <property type="entry name" value="Periplasmic binding protein-like II"/>
    <property type="match status" value="2"/>
</dbReference>
<proteinExistence type="predicted"/>
<feature type="domain" description="SsuA/THI5-like" evidence="1">
    <location>
        <begin position="19"/>
        <end position="219"/>
    </location>
</feature>
<dbReference type="Pfam" id="PF09084">
    <property type="entry name" value="NMT1"/>
    <property type="match status" value="1"/>
</dbReference>
<organism evidence="2 3">
    <name type="scientific">Kutzneria chonburiensis</name>
    <dbReference type="NCBI Taxonomy" id="1483604"/>
    <lineage>
        <taxon>Bacteria</taxon>
        <taxon>Bacillati</taxon>
        <taxon>Actinomycetota</taxon>
        <taxon>Actinomycetes</taxon>
        <taxon>Pseudonocardiales</taxon>
        <taxon>Pseudonocardiaceae</taxon>
        <taxon>Kutzneria</taxon>
    </lineage>
</organism>
<dbReference type="Proteomes" id="UP001589810">
    <property type="component" value="Unassembled WGS sequence"/>
</dbReference>
<dbReference type="RefSeq" id="WP_273941730.1">
    <property type="nucleotide sequence ID" value="NZ_CP097263.1"/>
</dbReference>